<feature type="compositionally biased region" description="Polar residues" evidence="1">
    <location>
        <begin position="267"/>
        <end position="283"/>
    </location>
</feature>
<protein>
    <submittedName>
        <fullName evidence="2">Uncharacterized protein</fullName>
    </submittedName>
</protein>
<evidence type="ECO:0000256" key="1">
    <source>
        <dbReference type="SAM" id="MobiDB-lite"/>
    </source>
</evidence>
<evidence type="ECO:0000313" key="2">
    <source>
        <dbReference type="EMBL" id="PVD28295.1"/>
    </source>
</evidence>
<keyword evidence="3" id="KW-1185">Reference proteome</keyword>
<feature type="compositionally biased region" description="Polar residues" evidence="1">
    <location>
        <begin position="218"/>
        <end position="242"/>
    </location>
</feature>
<dbReference type="EMBL" id="PZQS01000006">
    <property type="protein sequence ID" value="PVD28295.1"/>
    <property type="molecule type" value="Genomic_DNA"/>
</dbReference>
<name>A0A2T7P4E2_POMCA</name>
<gene>
    <name evidence="2" type="ORF">C0Q70_10882</name>
</gene>
<dbReference type="AlphaFoldDB" id="A0A2T7P4E2"/>
<organism evidence="2 3">
    <name type="scientific">Pomacea canaliculata</name>
    <name type="common">Golden apple snail</name>
    <dbReference type="NCBI Taxonomy" id="400727"/>
    <lineage>
        <taxon>Eukaryota</taxon>
        <taxon>Metazoa</taxon>
        <taxon>Spiralia</taxon>
        <taxon>Lophotrochozoa</taxon>
        <taxon>Mollusca</taxon>
        <taxon>Gastropoda</taxon>
        <taxon>Caenogastropoda</taxon>
        <taxon>Architaenioglossa</taxon>
        <taxon>Ampullarioidea</taxon>
        <taxon>Ampullariidae</taxon>
        <taxon>Pomacea</taxon>
    </lineage>
</organism>
<feature type="region of interest" description="Disordered" evidence="1">
    <location>
        <begin position="208"/>
        <end position="283"/>
    </location>
</feature>
<feature type="region of interest" description="Disordered" evidence="1">
    <location>
        <begin position="1"/>
        <end position="48"/>
    </location>
</feature>
<reference evidence="2 3" key="1">
    <citation type="submission" date="2018-04" db="EMBL/GenBank/DDBJ databases">
        <title>The genome of golden apple snail Pomacea canaliculata provides insight into stress tolerance and invasive adaptation.</title>
        <authorList>
            <person name="Liu C."/>
            <person name="Liu B."/>
            <person name="Ren Y."/>
            <person name="Zhang Y."/>
            <person name="Wang H."/>
            <person name="Li S."/>
            <person name="Jiang F."/>
            <person name="Yin L."/>
            <person name="Zhang G."/>
            <person name="Qian W."/>
            <person name="Fan W."/>
        </authorList>
    </citation>
    <scope>NUCLEOTIDE SEQUENCE [LARGE SCALE GENOMIC DNA]</scope>
    <source>
        <strain evidence="2">SZHN2017</strain>
        <tissue evidence="2">Muscle</tissue>
    </source>
</reference>
<comment type="caution">
    <text evidence="2">The sequence shown here is derived from an EMBL/GenBank/DDBJ whole genome shotgun (WGS) entry which is preliminary data.</text>
</comment>
<feature type="compositionally biased region" description="Acidic residues" evidence="1">
    <location>
        <begin position="29"/>
        <end position="39"/>
    </location>
</feature>
<sequence length="413" mass="45295">MSQASGTSHTSAVSESDAERTTNPRDDVCPLEDVEDTSVDPDPRHTSVVAKKDTTGMWTGAEKTAKVPVITRKPFLKKVKETVDTGLFLLLTQAIVDTEPSVAEPANLHQMVEPAPGIARKEGDEGVDGVEVAMGLVSSESPDSDRAWMGHRPRRRQGVSLHRRLLLPGDHVDIEDTAEMKAEKLNEAEMFPVFFSPPTAPTLKGRIFRHCDPGATIPPSQRTSSISAVSPQRGGPSQQHGTSPRFSPSPSLPPIKKKRAPAKRHNVSTVDTPTSSQRNNGAEHLTNLTVSCGANRFRTGLVVDHLFFSPLPRRKLQGSPERMLRSSKVSPRRAENIRACFARPQPTNPNVVFTRSLSPPFNYSVTREQNRRFLSILRQQLEKIVMMAVVAGASMPTCVSSGLGTTERERIRK</sequence>
<accession>A0A2T7P4E2</accession>
<evidence type="ECO:0000313" key="3">
    <source>
        <dbReference type="Proteomes" id="UP000245119"/>
    </source>
</evidence>
<feature type="compositionally biased region" description="Basic and acidic residues" evidence="1">
    <location>
        <begin position="17"/>
        <end position="28"/>
    </location>
</feature>
<feature type="compositionally biased region" description="Polar residues" evidence="1">
    <location>
        <begin position="1"/>
        <end position="14"/>
    </location>
</feature>
<feature type="compositionally biased region" description="Basic residues" evidence="1">
    <location>
        <begin position="255"/>
        <end position="266"/>
    </location>
</feature>
<proteinExistence type="predicted"/>
<dbReference type="Proteomes" id="UP000245119">
    <property type="component" value="Linkage Group LG6"/>
</dbReference>